<evidence type="ECO:0000313" key="1">
    <source>
        <dbReference type="EMBL" id="KAL3667855.1"/>
    </source>
</evidence>
<evidence type="ECO:0000313" key="2">
    <source>
        <dbReference type="Proteomes" id="UP001632037"/>
    </source>
</evidence>
<reference evidence="1 2" key="1">
    <citation type="submission" date="2024-09" db="EMBL/GenBank/DDBJ databases">
        <title>Genome sequencing and assembly of Phytophthora oleae, isolate VK10A, causative agent of rot of olive drupes.</title>
        <authorList>
            <person name="Conti Taguali S."/>
            <person name="Riolo M."/>
            <person name="La Spada F."/>
            <person name="Cacciola S.O."/>
            <person name="Dionisio G."/>
        </authorList>
    </citation>
    <scope>NUCLEOTIDE SEQUENCE [LARGE SCALE GENOMIC DNA]</scope>
    <source>
        <strain evidence="1 2">VK10A</strain>
    </source>
</reference>
<proteinExistence type="predicted"/>
<dbReference type="AlphaFoldDB" id="A0ABD3FQD3"/>
<organism evidence="1 2">
    <name type="scientific">Phytophthora oleae</name>
    <dbReference type="NCBI Taxonomy" id="2107226"/>
    <lineage>
        <taxon>Eukaryota</taxon>
        <taxon>Sar</taxon>
        <taxon>Stramenopiles</taxon>
        <taxon>Oomycota</taxon>
        <taxon>Peronosporomycetes</taxon>
        <taxon>Peronosporales</taxon>
        <taxon>Peronosporaceae</taxon>
        <taxon>Phytophthora</taxon>
    </lineage>
</organism>
<comment type="caution">
    <text evidence="1">The sequence shown here is derived from an EMBL/GenBank/DDBJ whole genome shotgun (WGS) entry which is preliminary data.</text>
</comment>
<sequence>MVVIHGDRQVVNTCHTGVHQLIPFETATHQSDRRVKPHQLRSRELRPAVPRRRRHLIYLLFSPAALHACMQNMVPSAALGELATSARATTDQAPSP</sequence>
<gene>
    <name evidence="1" type="ORF">V7S43_007405</name>
</gene>
<accession>A0ABD3FQD3</accession>
<protein>
    <submittedName>
        <fullName evidence="1">Uncharacterized protein</fullName>
    </submittedName>
</protein>
<dbReference type="EMBL" id="JBIMZQ010000013">
    <property type="protein sequence ID" value="KAL3667855.1"/>
    <property type="molecule type" value="Genomic_DNA"/>
</dbReference>
<keyword evidence="2" id="KW-1185">Reference proteome</keyword>
<dbReference type="Proteomes" id="UP001632037">
    <property type="component" value="Unassembled WGS sequence"/>
</dbReference>
<name>A0ABD3FQD3_9STRA</name>